<keyword evidence="2" id="KW-0614">Plasmid</keyword>
<dbReference type="EMBL" id="CP096663">
    <property type="protein sequence ID" value="UPV77139.1"/>
    <property type="molecule type" value="Genomic_DNA"/>
</dbReference>
<accession>A0A8U0I1S1</accession>
<sequence length="428" mass="46979">MRGSSSTRRGFLAVAGATLAAGCSEFNPLDSSSSESVYSHELPDVTDDGESEPVVTEAIPVAIEQSKLDEATQRVNELLETLPMPLGPESIPNGYIRHRLLDAASEATAHVEDAWTTQTRFAAFQSLREARASARYAAAGWGFVERGVTRADLKVEHQQALDEARTLRTNHEYRGTDPVRAALVHAHIERNLNHVLDARTPSGRSEHGSLLAVAEWGEHAEQATALTADSRYLYDQFTASLPADAGTIRETLATAAERLAQDLRNRRKALPPEPTEDDHDIAWWLQYRLRDDAARSVDAVADAIGPASAVLTATAGFTDFLAYERIRDRIESGEQFGVQNAADVRTVRSQAIEAIRTALEESPRPELIRPILADAATRVAYADERLARYQGEVRLAQLEDSVRGYITATVRARSTSSACRRVLDALER</sequence>
<protein>
    <submittedName>
        <fullName evidence="2">Uncharacterized protein</fullName>
    </submittedName>
</protein>
<dbReference type="Proteomes" id="UP000830729">
    <property type="component" value="Plasmid unnamed4"/>
</dbReference>
<evidence type="ECO:0000256" key="1">
    <source>
        <dbReference type="SAM" id="MobiDB-lite"/>
    </source>
</evidence>
<dbReference type="AlphaFoldDB" id="A0A8U0I1S1"/>
<organism evidence="2 3">
    <name type="scientific">Halorussus limi</name>
    <dbReference type="NCBI Taxonomy" id="2938695"/>
    <lineage>
        <taxon>Archaea</taxon>
        <taxon>Methanobacteriati</taxon>
        <taxon>Methanobacteriota</taxon>
        <taxon>Stenosarchaea group</taxon>
        <taxon>Halobacteria</taxon>
        <taxon>Halobacteriales</taxon>
        <taxon>Haladaptataceae</taxon>
        <taxon>Halorussus</taxon>
    </lineage>
</organism>
<dbReference type="RefSeq" id="WP_248653164.1">
    <property type="nucleotide sequence ID" value="NZ_CP096663.1"/>
</dbReference>
<name>A0A8U0I1S1_9EURY</name>
<feature type="region of interest" description="Disordered" evidence="1">
    <location>
        <begin position="30"/>
        <end position="52"/>
    </location>
</feature>
<reference evidence="2 3" key="1">
    <citation type="submission" date="2022-04" db="EMBL/GenBank/DDBJ databases">
        <title>Diverse halophilic archaea isolated from saline environments.</title>
        <authorList>
            <person name="Cui H.-L."/>
        </authorList>
    </citation>
    <scope>NUCLEOTIDE SEQUENCE [LARGE SCALE GENOMIC DNA]</scope>
    <source>
        <strain evidence="2 3">XZYJT49</strain>
        <plasmid evidence="2 3">unnamed4</plasmid>
    </source>
</reference>
<evidence type="ECO:0000313" key="2">
    <source>
        <dbReference type="EMBL" id="UPV77139.1"/>
    </source>
</evidence>
<proteinExistence type="predicted"/>
<gene>
    <name evidence="2" type="ORF">M0R89_23125</name>
</gene>
<evidence type="ECO:0000313" key="3">
    <source>
        <dbReference type="Proteomes" id="UP000830729"/>
    </source>
</evidence>
<dbReference type="PROSITE" id="PS51257">
    <property type="entry name" value="PROKAR_LIPOPROTEIN"/>
    <property type="match status" value="1"/>
</dbReference>
<keyword evidence="3" id="KW-1185">Reference proteome</keyword>
<dbReference type="GeneID" id="72188158"/>
<geneLocation type="plasmid" evidence="2 3">
    <name>unnamed4</name>
</geneLocation>
<dbReference type="KEGG" id="halx:M0R89_23125"/>